<evidence type="ECO:0000313" key="6">
    <source>
        <dbReference type="EMBL" id="CAD6529436.1"/>
    </source>
</evidence>
<dbReference type="CDD" id="cd08476">
    <property type="entry name" value="PBP2_CrgA_like_7"/>
    <property type="match status" value="1"/>
</dbReference>
<keyword evidence="3" id="KW-0238">DNA-binding</keyword>
<proteinExistence type="inferred from homology"/>
<dbReference type="Gene3D" id="1.10.10.10">
    <property type="entry name" value="Winged helix-like DNA-binding domain superfamily/Winged helix DNA-binding domain"/>
    <property type="match status" value="1"/>
</dbReference>
<dbReference type="Gene3D" id="3.40.190.290">
    <property type="match status" value="1"/>
</dbReference>
<dbReference type="InterPro" id="IPR036390">
    <property type="entry name" value="WH_DNA-bd_sf"/>
</dbReference>
<dbReference type="InterPro" id="IPR005119">
    <property type="entry name" value="LysR_subst-bd"/>
</dbReference>
<dbReference type="EMBL" id="CAJHCP010000004">
    <property type="protein sequence ID" value="CAD6529436.1"/>
    <property type="molecule type" value="Genomic_DNA"/>
</dbReference>
<dbReference type="Proteomes" id="UP000598032">
    <property type="component" value="Unassembled WGS sequence"/>
</dbReference>
<keyword evidence="2" id="KW-0805">Transcription regulation</keyword>
<name>A0ABM8NK09_9BURK</name>
<evidence type="ECO:0000256" key="1">
    <source>
        <dbReference type="ARBA" id="ARBA00009437"/>
    </source>
</evidence>
<evidence type="ECO:0000313" key="7">
    <source>
        <dbReference type="Proteomes" id="UP000598032"/>
    </source>
</evidence>
<reference evidence="6 7" key="1">
    <citation type="submission" date="2020-10" db="EMBL/GenBank/DDBJ databases">
        <authorList>
            <person name="Peeters C."/>
        </authorList>
    </citation>
    <scope>NUCLEOTIDE SEQUENCE [LARGE SCALE GENOMIC DNA]</scope>
    <source>
        <strain evidence="6 7">LMG 28140</strain>
    </source>
</reference>
<evidence type="ECO:0000256" key="2">
    <source>
        <dbReference type="ARBA" id="ARBA00023015"/>
    </source>
</evidence>
<dbReference type="PROSITE" id="PS50931">
    <property type="entry name" value="HTH_LYSR"/>
    <property type="match status" value="1"/>
</dbReference>
<sequence length="340" mass="36817">MTTPNPARRSAISAMAKTDSAALAVSGENGASSSGAMDRFGSLNVFVRAAETRSFTEAGRQLGISSSAVGKAISRLEGRLGVRLFHRSTRSIALTPEGVTFLTRCQRIIEEIEAAEAELALAHAEPRGRLRVSMPMVSTLMMPVIGAFMTAYPDITLDIDFSDRMVDVIEEGFDVATRTGDVADSTLITRTMGTFRQVIVGSPAYFARRGVPTEPEQLRDHACLQHRFPTTGKLRRWPLSRDGETLDIELPTVAIVTAVEPLILLAEQGLGLVCAPDFTVRARLAEGSLVAVLDPYLDSPSVFRALWPSGRQISPKARAFVDYLTEHLFPTSPTAVEARG</sequence>
<protein>
    <submittedName>
        <fullName evidence="6">HTH-type transcriptional regulator PgrR</fullName>
    </submittedName>
</protein>
<dbReference type="PANTHER" id="PTHR30537:SF72">
    <property type="entry name" value="LYSR FAMILY TRANSCRIPTIONAL REGULATOR"/>
    <property type="match status" value="1"/>
</dbReference>
<dbReference type="Pfam" id="PF00126">
    <property type="entry name" value="HTH_1"/>
    <property type="match status" value="1"/>
</dbReference>
<comment type="caution">
    <text evidence="6">The sequence shown here is derived from an EMBL/GenBank/DDBJ whole genome shotgun (WGS) entry which is preliminary data.</text>
</comment>
<dbReference type="InterPro" id="IPR058163">
    <property type="entry name" value="LysR-type_TF_proteobact-type"/>
</dbReference>
<dbReference type="InterPro" id="IPR000847">
    <property type="entry name" value="LysR_HTH_N"/>
</dbReference>
<evidence type="ECO:0000256" key="4">
    <source>
        <dbReference type="ARBA" id="ARBA00023163"/>
    </source>
</evidence>
<feature type="domain" description="HTH lysR-type" evidence="5">
    <location>
        <begin position="38"/>
        <end position="95"/>
    </location>
</feature>
<accession>A0ABM8NK09</accession>
<gene>
    <name evidence="6" type="primary">pgrR_10</name>
    <name evidence="6" type="ORF">LMG28140_02275</name>
</gene>
<dbReference type="PRINTS" id="PR00039">
    <property type="entry name" value="HTHLYSR"/>
</dbReference>
<dbReference type="SUPFAM" id="SSF53850">
    <property type="entry name" value="Periplasmic binding protein-like II"/>
    <property type="match status" value="1"/>
</dbReference>
<keyword evidence="4" id="KW-0804">Transcription</keyword>
<evidence type="ECO:0000259" key="5">
    <source>
        <dbReference type="PROSITE" id="PS50931"/>
    </source>
</evidence>
<evidence type="ECO:0000256" key="3">
    <source>
        <dbReference type="ARBA" id="ARBA00023125"/>
    </source>
</evidence>
<dbReference type="SUPFAM" id="SSF46785">
    <property type="entry name" value="Winged helix' DNA-binding domain"/>
    <property type="match status" value="1"/>
</dbReference>
<keyword evidence="7" id="KW-1185">Reference proteome</keyword>
<dbReference type="InterPro" id="IPR036388">
    <property type="entry name" value="WH-like_DNA-bd_sf"/>
</dbReference>
<dbReference type="PANTHER" id="PTHR30537">
    <property type="entry name" value="HTH-TYPE TRANSCRIPTIONAL REGULATOR"/>
    <property type="match status" value="1"/>
</dbReference>
<comment type="similarity">
    <text evidence="1">Belongs to the LysR transcriptional regulatory family.</text>
</comment>
<dbReference type="Pfam" id="PF03466">
    <property type="entry name" value="LysR_substrate"/>
    <property type="match status" value="1"/>
</dbReference>
<organism evidence="6 7">
    <name type="scientific">Paraburkholderia metrosideri</name>
    <dbReference type="NCBI Taxonomy" id="580937"/>
    <lineage>
        <taxon>Bacteria</taxon>
        <taxon>Pseudomonadati</taxon>
        <taxon>Pseudomonadota</taxon>
        <taxon>Betaproteobacteria</taxon>
        <taxon>Burkholderiales</taxon>
        <taxon>Burkholderiaceae</taxon>
        <taxon>Paraburkholderia</taxon>
    </lineage>
</organism>